<proteinExistence type="predicted"/>
<dbReference type="PANTHER" id="PTHR37577">
    <property type="entry name" value="INTEGRAL MEMBRANE PROTEIN"/>
    <property type="match status" value="1"/>
</dbReference>
<evidence type="ECO:0000313" key="2">
    <source>
        <dbReference type="EMBL" id="KAE9962992.1"/>
    </source>
</evidence>
<gene>
    <name evidence="2" type="ORF">BLS_009809</name>
    <name evidence="3" type="ORF">EG327_001549</name>
    <name evidence="4" type="ORF">EG328_010412</name>
</gene>
<evidence type="ECO:0000313" key="3">
    <source>
        <dbReference type="EMBL" id="KAE9963294.1"/>
    </source>
</evidence>
<sequence length="315" mass="34476">MFDANNCTLSPAATNTDAGVAGAGVLLSFIITAGIAIILSAIIIFHELRRKNEAKIFRKLLLSFSDQQIITGIGLQSVGLAKMETMVPYHFFIIWMLSLLSTATHLATLLALVNDFKRDWVLRWLRQALMFVNLVLSIVFGVFVLQAVMKDLKPTLPIACVWQVSSHAAASNAAISIAGTIGVIAGQCIVFILGVWYLHSKKRAWLKWIQAAGILFLFGIAVGAAIRVILLSQAFGTPSVPLNDTGERDWGFGQLLSMLLLLLPLISAVEIYRGEMNVPSPQDHGAPVYNNNKTDGQELFQPNPYWGSRSNLVNK</sequence>
<dbReference type="EMBL" id="WNWR01001418">
    <property type="protein sequence ID" value="KAE9963294.1"/>
    <property type="molecule type" value="Genomic_DNA"/>
</dbReference>
<protein>
    <submittedName>
        <fullName evidence="4">Uncharacterized protein</fullName>
    </submittedName>
</protein>
<feature type="transmembrane region" description="Helical" evidence="1">
    <location>
        <begin position="208"/>
        <end position="230"/>
    </location>
</feature>
<comment type="caution">
    <text evidence="4">The sequence shown here is derived from an EMBL/GenBank/DDBJ whole genome shotgun (WGS) entry which is preliminary data.</text>
</comment>
<dbReference type="InterPro" id="IPR053018">
    <property type="entry name" value="Elsinochrome_Biosynth-Asso"/>
</dbReference>
<feature type="transmembrane region" description="Helical" evidence="1">
    <location>
        <begin position="92"/>
        <end position="116"/>
    </location>
</feature>
<dbReference type="PANTHER" id="PTHR37577:SF1">
    <property type="entry name" value="INTEGRAL MEMBRANE PROTEIN"/>
    <property type="match status" value="1"/>
</dbReference>
<feature type="transmembrane region" description="Helical" evidence="1">
    <location>
        <begin position="20"/>
        <end position="48"/>
    </location>
</feature>
<name>A0A8H3U991_VENIN</name>
<dbReference type="EMBL" id="WNWS01000681">
    <property type="protein sequence ID" value="KAE9964504.1"/>
    <property type="molecule type" value="Genomic_DNA"/>
</dbReference>
<feature type="transmembrane region" description="Helical" evidence="1">
    <location>
        <begin position="128"/>
        <end position="149"/>
    </location>
</feature>
<dbReference type="OrthoDB" id="5414615at2759"/>
<dbReference type="Proteomes" id="UP000433883">
    <property type="component" value="Unassembled WGS sequence"/>
</dbReference>
<feature type="transmembrane region" description="Helical" evidence="1">
    <location>
        <begin position="250"/>
        <end position="272"/>
    </location>
</feature>
<dbReference type="Proteomes" id="UP000490939">
    <property type="component" value="Unassembled WGS sequence"/>
</dbReference>
<evidence type="ECO:0000256" key="1">
    <source>
        <dbReference type="SAM" id="Phobius"/>
    </source>
</evidence>
<dbReference type="AlphaFoldDB" id="A0A8H3U991"/>
<reference evidence="4 5" key="1">
    <citation type="submission" date="2018-12" db="EMBL/GenBank/DDBJ databases">
        <title>Venturia inaequalis Genome Resource.</title>
        <authorList>
            <person name="Lichtner F.J."/>
        </authorList>
    </citation>
    <scope>NUCLEOTIDE SEQUENCE [LARGE SCALE GENOMIC DNA]</scope>
    <source>
        <strain evidence="4 5">120213</strain>
        <strain evidence="2">Bline_iso_100314</strain>
        <strain evidence="3 6">DMI_063113</strain>
    </source>
</reference>
<keyword evidence="6" id="KW-1185">Reference proteome</keyword>
<evidence type="ECO:0000313" key="6">
    <source>
        <dbReference type="Proteomes" id="UP000490939"/>
    </source>
</evidence>
<dbReference type="Proteomes" id="UP000447873">
    <property type="component" value="Unassembled WGS sequence"/>
</dbReference>
<keyword evidence="1" id="KW-0472">Membrane</keyword>
<evidence type="ECO:0000313" key="5">
    <source>
        <dbReference type="Proteomes" id="UP000447873"/>
    </source>
</evidence>
<dbReference type="EMBL" id="WNWQ01000925">
    <property type="protein sequence ID" value="KAE9962992.1"/>
    <property type="molecule type" value="Genomic_DNA"/>
</dbReference>
<organism evidence="4 5">
    <name type="scientific">Venturia inaequalis</name>
    <name type="common">Apple scab fungus</name>
    <dbReference type="NCBI Taxonomy" id="5025"/>
    <lineage>
        <taxon>Eukaryota</taxon>
        <taxon>Fungi</taxon>
        <taxon>Dikarya</taxon>
        <taxon>Ascomycota</taxon>
        <taxon>Pezizomycotina</taxon>
        <taxon>Dothideomycetes</taxon>
        <taxon>Pleosporomycetidae</taxon>
        <taxon>Venturiales</taxon>
        <taxon>Venturiaceae</taxon>
        <taxon>Venturia</taxon>
    </lineage>
</organism>
<accession>A0A8H3U991</accession>
<feature type="transmembrane region" description="Helical" evidence="1">
    <location>
        <begin position="169"/>
        <end position="196"/>
    </location>
</feature>
<keyword evidence="1" id="KW-0812">Transmembrane</keyword>
<evidence type="ECO:0000313" key="4">
    <source>
        <dbReference type="EMBL" id="KAE9964504.1"/>
    </source>
</evidence>
<keyword evidence="1" id="KW-1133">Transmembrane helix</keyword>